<protein>
    <submittedName>
        <fullName evidence="1">Uncharacterized protein</fullName>
    </submittedName>
</protein>
<dbReference type="EMBL" id="CAJNNW010001168">
    <property type="protein sequence ID" value="CAE8635135.1"/>
    <property type="molecule type" value="Genomic_DNA"/>
</dbReference>
<name>A0A813HBS8_POLGL</name>
<accession>A0A813HBS8</accession>
<dbReference type="Proteomes" id="UP000626109">
    <property type="component" value="Unassembled WGS sequence"/>
</dbReference>
<proteinExistence type="predicted"/>
<dbReference type="AlphaFoldDB" id="A0A813HBS8"/>
<organism evidence="1 2">
    <name type="scientific">Polarella glacialis</name>
    <name type="common">Dinoflagellate</name>
    <dbReference type="NCBI Taxonomy" id="89957"/>
    <lineage>
        <taxon>Eukaryota</taxon>
        <taxon>Sar</taxon>
        <taxon>Alveolata</taxon>
        <taxon>Dinophyceae</taxon>
        <taxon>Suessiales</taxon>
        <taxon>Suessiaceae</taxon>
        <taxon>Polarella</taxon>
    </lineage>
</organism>
<evidence type="ECO:0000313" key="2">
    <source>
        <dbReference type="Proteomes" id="UP000626109"/>
    </source>
</evidence>
<gene>
    <name evidence="1" type="ORF">PGLA2088_LOCUS1491</name>
</gene>
<evidence type="ECO:0000313" key="1">
    <source>
        <dbReference type="EMBL" id="CAE8635135.1"/>
    </source>
</evidence>
<comment type="caution">
    <text evidence="1">The sequence shown here is derived from an EMBL/GenBank/DDBJ whole genome shotgun (WGS) entry which is preliminary data.</text>
</comment>
<reference evidence="1" key="1">
    <citation type="submission" date="2021-02" db="EMBL/GenBank/DDBJ databases">
        <authorList>
            <person name="Dougan E. K."/>
            <person name="Rhodes N."/>
            <person name="Thang M."/>
            <person name="Chan C."/>
        </authorList>
    </citation>
    <scope>NUCLEOTIDE SEQUENCE</scope>
</reference>
<sequence length="126" mass="14561">MWFKEVASKMNEVFRIEVAMPAMPLGSIVRPCRRHPILIYLPPKPAMSPIVMYYHDDEWTEEQVCHHAVEQTVTRWNAFSLQQQEAIVDEELVEYQCALFCHETFTELRAVATERYRSTAGSLAGG</sequence>